<name>A0A9X2WE92_9GAMM</name>
<feature type="chain" id="PRO_5040776767" evidence="4">
    <location>
        <begin position="33"/>
        <end position="381"/>
    </location>
</feature>
<feature type="domain" description="Multidrug resistance protein MdtA-like alpha-helical hairpin" evidence="5">
    <location>
        <begin position="110"/>
        <end position="179"/>
    </location>
</feature>
<dbReference type="InterPro" id="IPR058624">
    <property type="entry name" value="MdtA-like_HH"/>
</dbReference>
<feature type="domain" description="Multidrug resistance protein MdtA-like barrel-sandwich hybrid" evidence="6">
    <location>
        <begin position="69"/>
        <end position="211"/>
    </location>
</feature>
<dbReference type="PANTHER" id="PTHR30158:SF3">
    <property type="entry name" value="MULTIDRUG EFFLUX PUMP SUBUNIT ACRA-RELATED"/>
    <property type="match status" value="1"/>
</dbReference>
<keyword evidence="4" id="KW-0732">Signal</keyword>
<dbReference type="GO" id="GO:0005886">
    <property type="term" value="C:plasma membrane"/>
    <property type="evidence" value="ECO:0007669"/>
    <property type="project" value="UniProtKB-SubCell"/>
</dbReference>
<dbReference type="EMBL" id="JAOANI010000014">
    <property type="protein sequence ID" value="MCT7358480.1"/>
    <property type="molecule type" value="Genomic_DNA"/>
</dbReference>
<dbReference type="PANTHER" id="PTHR30158">
    <property type="entry name" value="ACRA/E-RELATED COMPONENT OF DRUG EFFLUX TRANSPORTER"/>
    <property type="match status" value="1"/>
</dbReference>
<dbReference type="Pfam" id="PF25967">
    <property type="entry name" value="RND-MFP_C"/>
    <property type="match status" value="1"/>
</dbReference>
<evidence type="ECO:0000259" key="8">
    <source>
        <dbReference type="Pfam" id="PF25967"/>
    </source>
</evidence>
<evidence type="ECO:0000256" key="1">
    <source>
        <dbReference type="ARBA" id="ARBA00004519"/>
    </source>
</evidence>
<dbReference type="Pfam" id="PF25944">
    <property type="entry name" value="Beta-barrel_RND"/>
    <property type="match status" value="1"/>
</dbReference>
<evidence type="ECO:0000259" key="5">
    <source>
        <dbReference type="Pfam" id="PF25876"/>
    </source>
</evidence>
<organism evidence="9 10">
    <name type="scientific">Thalassolituus pacificus</name>
    <dbReference type="NCBI Taxonomy" id="2975440"/>
    <lineage>
        <taxon>Bacteria</taxon>
        <taxon>Pseudomonadati</taxon>
        <taxon>Pseudomonadota</taxon>
        <taxon>Gammaproteobacteria</taxon>
        <taxon>Oceanospirillales</taxon>
        <taxon>Oceanospirillaceae</taxon>
        <taxon>Thalassolituus</taxon>
    </lineage>
</organism>
<dbReference type="Gene3D" id="2.40.420.20">
    <property type="match status" value="1"/>
</dbReference>
<dbReference type="PROSITE" id="PS51257">
    <property type="entry name" value="PROKAR_LIPOPROTEIN"/>
    <property type="match status" value="1"/>
</dbReference>
<dbReference type="InterPro" id="IPR006143">
    <property type="entry name" value="RND_pump_MFP"/>
</dbReference>
<dbReference type="Proteomes" id="UP001147830">
    <property type="component" value="Unassembled WGS sequence"/>
</dbReference>
<comment type="similarity">
    <text evidence="2">Belongs to the membrane fusion protein (MFP) (TC 8.A.1) family.</text>
</comment>
<keyword evidence="10" id="KW-1185">Reference proteome</keyword>
<dbReference type="FunFam" id="2.40.420.20:FF:000001">
    <property type="entry name" value="Efflux RND transporter periplasmic adaptor subunit"/>
    <property type="match status" value="1"/>
</dbReference>
<evidence type="ECO:0000313" key="9">
    <source>
        <dbReference type="EMBL" id="MCT7358480.1"/>
    </source>
</evidence>
<dbReference type="NCBIfam" id="TIGR01730">
    <property type="entry name" value="RND_mfp"/>
    <property type="match status" value="1"/>
</dbReference>
<proteinExistence type="inferred from homology"/>
<dbReference type="RefSeq" id="WP_260975387.1">
    <property type="nucleotide sequence ID" value="NZ_JAOANI010000014.1"/>
</dbReference>
<dbReference type="Gene3D" id="2.40.30.170">
    <property type="match status" value="1"/>
</dbReference>
<reference evidence="9" key="1">
    <citation type="journal article" date="2022" name="Front. Microbiol.">
        <title>Genome-based taxonomic rearrangement of Oceanobacter-related bacteria including the description of Thalassolituus hydrocarbonoclasticus sp. nov. and Thalassolituus pacificus sp. nov. and emended description of the genus Thalassolituus.</title>
        <authorList>
            <person name="Dong C."/>
            <person name="Wei L."/>
            <person name="Wang J."/>
            <person name="Lai Q."/>
            <person name="Huang Z."/>
            <person name="Shao Z."/>
        </authorList>
    </citation>
    <scope>NUCLEOTIDE SEQUENCE</scope>
    <source>
        <strain evidence="9">59MF3M-4</strain>
    </source>
</reference>
<comment type="subcellular location">
    <subcellularLocation>
        <location evidence="1">Cell inner membrane</location>
        <topology evidence="1">Lipid-anchor</topology>
    </subcellularLocation>
</comment>
<dbReference type="SUPFAM" id="SSF111369">
    <property type="entry name" value="HlyD-like secretion proteins"/>
    <property type="match status" value="1"/>
</dbReference>
<feature type="domain" description="Multidrug resistance protein MdtA-like beta-barrel" evidence="7">
    <location>
        <begin position="216"/>
        <end position="293"/>
    </location>
</feature>
<dbReference type="Pfam" id="PF25876">
    <property type="entry name" value="HH_MFP_RND"/>
    <property type="match status" value="1"/>
</dbReference>
<accession>A0A9X2WE92</accession>
<dbReference type="Pfam" id="PF25917">
    <property type="entry name" value="BSH_RND"/>
    <property type="match status" value="1"/>
</dbReference>
<dbReference type="Gene3D" id="1.10.287.470">
    <property type="entry name" value="Helix hairpin bin"/>
    <property type="match status" value="1"/>
</dbReference>
<comment type="caution">
    <text evidence="9">The sequence shown here is derived from an EMBL/GenBank/DDBJ whole genome shotgun (WGS) entry which is preliminary data.</text>
</comment>
<feature type="signal peptide" evidence="4">
    <location>
        <begin position="1"/>
        <end position="32"/>
    </location>
</feature>
<sequence length="381" mass="40599">MGKFEPRIRYRLLLAAASAALLTLAGCSEQQAAAPQAMQMPPPAVDVVTLQSQPLELKDTLAGRVSAFRTAEIRPQVNGIILKRFFEEGATINAGDKLYQIDPTLYQAALASAEAQLTVAEANAYAASLKAKRYKELSKKSAISAQEVDDSEAAAKQADAQVKAAQAAVRSAKINLGYTKITAPIPGVISRSTITEGALVSAQQATALTTIRQLSPVYVDIQRPAASLVKMKNPSLSRVVTVELDDGTPYSESGELQFADVSVDPGTGTVNVRAQFDNKEALLLPGMFVRANVPSQRIEDAILVPQIAIIRQANAVTTAMVVNESNTVEMRVVEVSRAIDDQWLVKSGLHNGDRVIVSGLQKVKPGIVVAPEEAKTTSAKP</sequence>
<evidence type="ECO:0000256" key="4">
    <source>
        <dbReference type="SAM" id="SignalP"/>
    </source>
</evidence>
<reference evidence="9" key="2">
    <citation type="submission" date="2022-08" db="EMBL/GenBank/DDBJ databases">
        <authorList>
            <person name="Dong C."/>
        </authorList>
    </citation>
    <scope>NUCLEOTIDE SEQUENCE</scope>
    <source>
        <strain evidence="9">59MF3M-4</strain>
    </source>
</reference>
<evidence type="ECO:0000259" key="7">
    <source>
        <dbReference type="Pfam" id="PF25944"/>
    </source>
</evidence>
<dbReference type="GO" id="GO:0046677">
    <property type="term" value="P:response to antibiotic"/>
    <property type="evidence" value="ECO:0007669"/>
    <property type="project" value="TreeGrafter"/>
</dbReference>
<dbReference type="Gene3D" id="2.40.50.100">
    <property type="match status" value="1"/>
</dbReference>
<feature type="domain" description="Multidrug resistance protein MdtA-like C-terminal permuted SH3" evidence="8">
    <location>
        <begin position="300"/>
        <end position="362"/>
    </location>
</feature>
<evidence type="ECO:0000259" key="6">
    <source>
        <dbReference type="Pfam" id="PF25917"/>
    </source>
</evidence>
<dbReference type="InterPro" id="IPR058626">
    <property type="entry name" value="MdtA-like_b-barrel"/>
</dbReference>
<protein>
    <submittedName>
        <fullName evidence="9">Efflux RND transporter periplasmic adaptor subunit</fullName>
    </submittedName>
</protein>
<dbReference type="GO" id="GO:0022857">
    <property type="term" value="F:transmembrane transporter activity"/>
    <property type="evidence" value="ECO:0007669"/>
    <property type="project" value="InterPro"/>
</dbReference>
<dbReference type="InterPro" id="IPR058625">
    <property type="entry name" value="MdtA-like_BSH"/>
</dbReference>
<feature type="coiled-coil region" evidence="3">
    <location>
        <begin position="148"/>
        <end position="175"/>
    </location>
</feature>
<dbReference type="InterPro" id="IPR058627">
    <property type="entry name" value="MdtA-like_C"/>
</dbReference>
<evidence type="ECO:0000313" key="10">
    <source>
        <dbReference type="Proteomes" id="UP001147830"/>
    </source>
</evidence>
<keyword evidence="3" id="KW-0175">Coiled coil</keyword>
<evidence type="ECO:0000256" key="3">
    <source>
        <dbReference type="SAM" id="Coils"/>
    </source>
</evidence>
<evidence type="ECO:0000256" key="2">
    <source>
        <dbReference type="ARBA" id="ARBA00009477"/>
    </source>
</evidence>
<dbReference type="AlphaFoldDB" id="A0A9X2WE92"/>
<gene>
    <name evidence="9" type="ORF">NYR02_05530</name>
</gene>